<proteinExistence type="predicted"/>
<dbReference type="GO" id="GO:0071356">
    <property type="term" value="P:cellular response to tumor necrosis factor"/>
    <property type="evidence" value="ECO:0007669"/>
    <property type="project" value="TreeGrafter"/>
</dbReference>
<reference evidence="4 5" key="1">
    <citation type="submission" date="2018-11" db="EMBL/GenBank/DDBJ databases">
        <authorList>
            <consortium name="Pathogen Informatics"/>
        </authorList>
    </citation>
    <scope>NUCLEOTIDE SEQUENCE [LARGE SCALE GENOMIC DNA]</scope>
</reference>
<dbReference type="PROSITE" id="PS50297">
    <property type="entry name" value="ANK_REP_REGION"/>
    <property type="match status" value="2"/>
</dbReference>
<dbReference type="InterPro" id="IPR036770">
    <property type="entry name" value="Ankyrin_rpt-contain_sf"/>
</dbReference>
<dbReference type="Proteomes" id="UP000281553">
    <property type="component" value="Unassembled WGS sequence"/>
</dbReference>
<keyword evidence="1" id="KW-0677">Repeat</keyword>
<dbReference type="PROSITE" id="PS50088">
    <property type="entry name" value="ANK_REPEAT"/>
    <property type="match status" value="2"/>
</dbReference>
<feature type="repeat" description="ANK" evidence="3">
    <location>
        <begin position="149"/>
        <end position="181"/>
    </location>
</feature>
<dbReference type="Pfam" id="PF12796">
    <property type="entry name" value="Ank_2"/>
    <property type="match status" value="1"/>
</dbReference>
<evidence type="ECO:0000256" key="1">
    <source>
        <dbReference type="ARBA" id="ARBA00022737"/>
    </source>
</evidence>
<evidence type="ECO:0000256" key="2">
    <source>
        <dbReference type="ARBA" id="ARBA00023043"/>
    </source>
</evidence>
<gene>
    <name evidence="4" type="ORF">DILT_LOCUS6113</name>
</gene>
<dbReference type="Gene3D" id="1.25.40.20">
    <property type="entry name" value="Ankyrin repeat-containing domain"/>
    <property type="match status" value="1"/>
</dbReference>
<keyword evidence="5" id="KW-1185">Reference proteome</keyword>
<accession>A0A3P7NPF6</accession>
<protein>
    <submittedName>
        <fullName evidence="4">Uncharacterized protein</fullName>
    </submittedName>
</protein>
<dbReference type="EMBL" id="UYRU01048816">
    <property type="protein sequence ID" value="VDN10282.1"/>
    <property type="molecule type" value="Genomic_DNA"/>
</dbReference>
<name>A0A3P7NPF6_DIBLA</name>
<dbReference type="GO" id="GO:0005829">
    <property type="term" value="C:cytosol"/>
    <property type="evidence" value="ECO:0007669"/>
    <property type="project" value="TreeGrafter"/>
</dbReference>
<dbReference type="PANTHER" id="PTHR46680:SF3">
    <property type="entry name" value="NF-KAPPA-B INHIBITOR CACTUS"/>
    <property type="match status" value="1"/>
</dbReference>
<dbReference type="InterPro" id="IPR051070">
    <property type="entry name" value="NF-kappa-B_inhibitor"/>
</dbReference>
<dbReference type="InterPro" id="IPR002110">
    <property type="entry name" value="Ankyrin_rpt"/>
</dbReference>
<evidence type="ECO:0000313" key="4">
    <source>
        <dbReference type="EMBL" id="VDN10282.1"/>
    </source>
</evidence>
<dbReference type="SUPFAM" id="SSF48403">
    <property type="entry name" value="Ankyrin repeat"/>
    <property type="match status" value="1"/>
</dbReference>
<dbReference type="SMART" id="SM00248">
    <property type="entry name" value="ANK"/>
    <property type="match status" value="2"/>
</dbReference>
<evidence type="ECO:0000256" key="3">
    <source>
        <dbReference type="PROSITE-ProRule" id="PRU00023"/>
    </source>
</evidence>
<keyword evidence="2 3" id="KW-0040">ANK repeat</keyword>
<dbReference type="GO" id="GO:0051059">
    <property type="term" value="F:NF-kappaB binding"/>
    <property type="evidence" value="ECO:0007669"/>
    <property type="project" value="TreeGrafter"/>
</dbReference>
<dbReference type="OrthoDB" id="1661883at2759"/>
<feature type="repeat" description="ANK" evidence="3">
    <location>
        <begin position="116"/>
        <end position="148"/>
    </location>
</feature>
<dbReference type="PANTHER" id="PTHR46680">
    <property type="entry name" value="NF-KAPPA-B INHIBITOR ALPHA"/>
    <property type="match status" value="1"/>
</dbReference>
<organism evidence="4 5">
    <name type="scientific">Dibothriocephalus latus</name>
    <name type="common">Fish tapeworm</name>
    <name type="synonym">Diphyllobothrium latum</name>
    <dbReference type="NCBI Taxonomy" id="60516"/>
    <lineage>
        <taxon>Eukaryota</taxon>
        <taxon>Metazoa</taxon>
        <taxon>Spiralia</taxon>
        <taxon>Lophotrochozoa</taxon>
        <taxon>Platyhelminthes</taxon>
        <taxon>Cestoda</taxon>
        <taxon>Eucestoda</taxon>
        <taxon>Diphyllobothriidea</taxon>
        <taxon>Diphyllobothriidae</taxon>
        <taxon>Dibothriocephalus</taxon>
    </lineage>
</organism>
<evidence type="ECO:0000313" key="5">
    <source>
        <dbReference type="Proteomes" id="UP000281553"/>
    </source>
</evidence>
<sequence length="225" mass="25288">MLGDRMHNRRNSTVGARFQADLSEEGLDANSWGDREALETLLTWRNQGEVEHSERSVKNSQSDVASSIFFSIIPESLSDHRSDLLSAISCVNQNRIGVLCDLLIDRPDLVRLCDEKGYYLIHYAVIGGHLQMIDILVSRGADINQRNNQGYTPLHIAITHSQLSALHHLITLGSNVELADDKGVRPIHLACELNDTESLKVRSNWSSFAIRPLQNFYRNSLKSLL</sequence>
<dbReference type="AlphaFoldDB" id="A0A3P7NPF6"/>